<gene>
    <name evidence="17" type="ordered locus">DP1094</name>
</gene>
<dbReference type="UniPathway" id="UPA00277">
    <property type="reaction ID" value="UER00407"/>
</dbReference>
<dbReference type="InterPro" id="IPR023468">
    <property type="entry name" value="Riboflavin_kinase"/>
</dbReference>
<keyword evidence="10 15" id="KW-0274">FAD</keyword>
<dbReference type="PANTHER" id="PTHR22749:SF6">
    <property type="entry name" value="RIBOFLAVIN KINASE"/>
    <property type="match status" value="1"/>
</dbReference>
<evidence type="ECO:0000256" key="11">
    <source>
        <dbReference type="ARBA" id="ARBA00022840"/>
    </source>
</evidence>
<dbReference type="EC" id="2.7.7.2" evidence="15"/>
<dbReference type="InterPro" id="IPR015864">
    <property type="entry name" value="FAD_synthase"/>
</dbReference>
<dbReference type="eggNOG" id="COG0196">
    <property type="taxonomic scope" value="Bacteria"/>
</dbReference>
<evidence type="ECO:0000256" key="5">
    <source>
        <dbReference type="ARBA" id="ARBA00022643"/>
    </source>
</evidence>
<dbReference type="Pfam" id="PF06574">
    <property type="entry name" value="FAD_syn"/>
    <property type="match status" value="1"/>
</dbReference>
<keyword evidence="12" id="KW-0511">Multifunctional enzyme</keyword>
<dbReference type="PIRSF" id="PIRSF004491">
    <property type="entry name" value="FAD_Synth"/>
    <property type="match status" value="1"/>
</dbReference>
<evidence type="ECO:0000256" key="6">
    <source>
        <dbReference type="ARBA" id="ARBA00022679"/>
    </source>
</evidence>
<dbReference type="SMART" id="SM00904">
    <property type="entry name" value="Flavokinase"/>
    <property type="match status" value="1"/>
</dbReference>
<accession>Q6APA1</accession>
<dbReference type="AlphaFoldDB" id="Q6APA1"/>
<dbReference type="SUPFAM" id="SSF52374">
    <property type="entry name" value="Nucleotidylyl transferase"/>
    <property type="match status" value="1"/>
</dbReference>
<dbReference type="FunFam" id="3.40.50.620:FF:000021">
    <property type="entry name" value="Riboflavin biosynthesis protein"/>
    <property type="match status" value="1"/>
</dbReference>
<dbReference type="OrthoDB" id="9803667at2"/>
<dbReference type="Pfam" id="PF01687">
    <property type="entry name" value="Flavokinase"/>
    <property type="match status" value="1"/>
</dbReference>
<dbReference type="UniPathway" id="UPA00276">
    <property type="reaction ID" value="UER00406"/>
</dbReference>
<evidence type="ECO:0000256" key="3">
    <source>
        <dbReference type="ARBA" id="ARBA00005201"/>
    </source>
</evidence>
<dbReference type="NCBIfam" id="NF004162">
    <property type="entry name" value="PRK05627.1-5"/>
    <property type="match status" value="1"/>
</dbReference>
<comment type="function">
    <text evidence="1">Catalyzes the phosphorylation of riboflavin to FMN followed by the adenylation of FMN to FAD.</text>
</comment>
<dbReference type="GO" id="GO:0003919">
    <property type="term" value="F:FMN adenylyltransferase activity"/>
    <property type="evidence" value="ECO:0007669"/>
    <property type="project" value="UniProtKB-UniRule"/>
</dbReference>
<evidence type="ECO:0000256" key="9">
    <source>
        <dbReference type="ARBA" id="ARBA00022777"/>
    </source>
</evidence>
<comment type="catalytic activity">
    <reaction evidence="13 15">
        <text>riboflavin + ATP = FMN + ADP + H(+)</text>
        <dbReference type="Rhea" id="RHEA:14357"/>
        <dbReference type="ChEBI" id="CHEBI:15378"/>
        <dbReference type="ChEBI" id="CHEBI:30616"/>
        <dbReference type="ChEBI" id="CHEBI:57986"/>
        <dbReference type="ChEBI" id="CHEBI:58210"/>
        <dbReference type="ChEBI" id="CHEBI:456216"/>
        <dbReference type="EC" id="2.7.1.26"/>
    </reaction>
</comment>
<evidence type="ECO:0000256" key="7">
    <source>
        <dbReference type="ARBA" id="ARBA00022695"/>
    </source>
</evidence>
<dbReference type="GO" id="GO:0006747">
    <property type="term" value="P:FAD biosynthetic process"/>
    <property type="evidence" value="ECO:0007669"/>
    <property type="project" value="UniProtKB-UniRule"/>
</dbReference>
<dbReference type="HOGENOM" id="CLU_048437_0_2_7"/>
<comment type="catalytic activity">
    <reaction evidence="14 15">
        <text>FMN + ATP + H(+) = FAD + diphosphate</text>
        <dbReference type="Rhea" id="RHEA:17237"/>
        <dbReference type="ChEBI" id="CHEBI:15378"/>
        <dbReference type="ChEBI" id="CHEBI:30616"/>
        <dbReference type="ChEBI" id="CHEBI:33019"/>
        <dbReference type="ChEBI" id="CHEBI:57692"/>
        <dbReference type="ChEBI" id="CHEBI:58210"/>
        <dbReference type="EC" id="2.7.7.2"/>
    </reaction>
</comment>
<keyword evidence="7 15" id="KW-0548">Nucleotidyltransferase</keyword>
<dbReference type="GO" id="GO:0009231">
    <property type="term" value="P:riboflavin biosynthetic process"/>
    <property type="evidence" value="ECO:0007669"/>
    <property type="project" value="InterPro"/>
</dbReference>
<evidence type="ECO:0000256" key="13">
    <source>
        <dbReference type="ARBA" id="ARBA00047880"/>
    </source>
</evidence>
<keyword evidence="5 15" id="KW-0288">FMN</keyword>
<evidence type="ECO:0000256" key="2">
    <source>
        <dbReference type="ARBA" id="ARBA00004726"/>
    </source>
</evidence>
<dbReference type="InterPro" id="IPR023465">
    <property type="entry name" value="Riboflavin_kinase_dom_sf"/>
</dbReference>
<dbReference type="InterPro" id="IPR015865">
    <property type="entry name" value="Riboflavin_kinase_bac/euk"/>
</dbReference>
<keyword evidence="8 15" id="KW-0547">Nucleotide-binding</keyword>
<evidence type="ECO:0000256" key="1">
    <source>
        <dbReference type="ARBA" id="ARBA00002121"/>
    </source>
</evidence>
<dbReference type="InterPro" id="IPR002606">
    <property type="entry name" value="Riboflavin_kinase_bac"/>
</dbReference>
<proteinExistence type="inferred from homology"/>
<comment type="pathway">
    <text evidence="2 15">Cofactor biosynthesis; FAD biosynthesis; FAD from FMN: step 1/1.</text>
</comment>
<keyword evidence="6 15" id="KW-0808">Transferase</keyword>
<evidence type="ECO:0000313" key="17">
    <source>
        <dbReference type="EMBL" id="CAG35823.1"/>
    </source>
</evidence>
<reference evidence="18" key="1">
    <citation type="journal article" date="2004" name="Environ. Microbiol.">
        <title>The genome of Desulfotalea psychrophila, a sulfate-reducing bacterium from permanently cold Arctic sediments.</title>
        <authorList>
            <person name="Rabus R."/>
            <person name="Ruepp A."/>
            <person name="Frickey T."/>
            <person name="Rattei T."/>
            <person name="Fartmann B."/>
            <person name="Stark M."/>
            <person name="Bauer M."/>
            <person name="Zibat A."/>
            <person name="Lombardot T."/>
            <person name="Becker I."/>
            <person name="Amann J."/>
            <person name="Gellner K."/>
            <person name="Teeling H."/>
            <person name="Leuschner W.D."/>
            <person name="Gloeckner F.-O."/>
            <person name="Lupas A.N."/>
            <person name="Amann R."/>
            <person name="Klenk H.-P."/>
        </authorList>
    </citation>
    <scope>NUCLEOTIDE SEQUENCE [LARGE SCALE GENOMIC DNA]</scope>
    <source>
        <strain evidence="18">DSM 12343 / LSv54</strain>
    </source>
</reference>
<organism evidence="17 18">
    <name type="scientific">Desulfotalea psychrophila (strain LSv54 / DSM 12343)</name>
    <dbReference type="NCBI Taxonomy" id="177439"/>
    <lineage>
        <taxon>Bacteria</taxon>
        <taxon>Pseudomonadati</taxon>
        <taxon>Thermodesulfobacteriota</taxon>
        <taxon>Desulfobulbia</taxon>
        <taxon>Desulfobulbales</taxon>
        <taxon>Desulfocapsaceae</taxon>
        <taxon>Desulfotalea</taxon>
    </lineage>
</organism>
<evidence type="ECO:0000256" key="8">
    <source>
        <dbReference type="ARBA" id="ARBA00022741"/>
    </source>
</evidence>
<comment type="similarity">
    <text evidence="15">Belongs to the ribF family.</text>
</comment>
<sequence>MQIFTDITQIKQCFTNACVTIGNFDGVHLGHQKLFNEVLHRARARRGGTSVAITFDPHPLSVLRPEGIQLISTMEQKLELVEQAGVDILLLIPFSKEFAKTTAEYFVDEILLGCLGIVELVVGYDYAFGKGRAGNIDFLRIEGERYGFPVTVVDAFYESGEPVSSTRIRKLITAGDVAKAATLMGRNYQIRGKVQHGVKRGGSQLGFPTANLSLNKEYLIPHFGVYVAQIIYDGHTYNGVLNVGRNPTFPENKLVAEVHIFDFNKEIYGKHIKINLLQFLRGEVSFPDIASLAKQIEADIALTKAILAEQQHGLALSYGGKFNC</sequence>
<keyword evidence="4 15" id="KW-0285">Flavoprotein</keyword>
<protein>
    <recommendedName>
        <fullName evidence="15">Riboflavin biosynthesis protein</fullName>
    </recommendedName>
    <domain>
        <recommendedName>
            <fullName evidence="15">Riboflavin kinase</fullName>
            <ecNumber evidence="15">2.7.1.26</ecNumber>
        </recommendedName>
        <alternativeName>
            <fullName evidence="15">Flavokinase</fullName>
        </alternativeName>
    </domain>
    <domain>
        <recommendedName>
            <fullName evidence="15">FMN adenylyltransferase</fullName>
            <ecNumber evidence="15">2.7.7.2</ecNumber>
        </recommendedName>
        <alternativeName>
            <fullName evidence="15">FAD pyrophosphorylase</fullName>
        </alternativeName>
        <alternativeName>
            <fullName evidence="15">FAD synthase</fullName>
        </alternativeName>
    </domain>
</protein>
<dbReference type="Gene3D" id="2.40.30.30">
    <property type="entry name" value="Riboflavin kinase-like"/>
    <property type="match status" value="1"/>
</dbReference>
<evidence type="ECO:0000256" key="10">
    <source>
        <dbReference type="ARBA" id="ARBA00022827"/>
    </source>
</evidence>
<dbReference type="Proteomes" id="UP000000602">
    <property type="component" value="Chromosome"/>
</dbReference>
<evidence type="ECO:0000259" key="16">
    <source>
        <dbReference type="SMART" id="SM00904"/>
    </source>
</evidence>
<dbReference type="GO" id="GO:0009398">
    <property type="term" value="P:FMN biosynthetic process"/>
    <property type="evidence" value="ECO:0007669"/>
    <property type="project" value="UniProtKB-UniRule"/>
</dbReference>
<dbReference type="STRING" id="177439.DP1094"/>
<dbReference type="InterPro" id="IPR014729">
    <property type="entry name" value="Rossmann-like_a/b/a_fold"/>
</dbReference>
<dbReference type="NCBIfam" id="TIGR00083">
    <property type="entry name" value="ribF"/>
    <property type="match status" value="1"/>
</dbReference>
<evidence type="ECO:0000256" key="4">
    <source>
        <dbReference type="ARBA" id="ARBA00022630"/>
    </source>
</evidence>
<comment type="pathway">
    <text evidence="3 15">Cofactor biosynthesis; FMN biosynthesis; FMN from riboflavin (ATP route): step 1/1.</text>
</comment>
<dbReference type="GO" id="GO:0005524">
    <property type="term" value="F:ATP binding"/>
    <property type="evidence" value="ECO:0007669"/>
    <property type="project" value="UniProtKB-UniRule"/>
</dbReference>
<keyword evidence="11 15" id="KW-0067">ATP-binding</keyword>
<dbReference type="CDD" id="cd02064">
    <property type="entry name" value="FAD_synthetase_N"/>
    <property type="match status" value="1"/>
</dbReference>
<evidence type="ECO:0000256" key="12">
    <source>
        <dbReference type="ARBA" id="ARBA00023268"/>
    </source>
</evidence>
<dbReference type="KEGG" id="dps:DP1094"/>
<name>Q6APA1_DESPS</name>
<feature type="domain" description="Riboflavin kinase" evidence="16">
    <location>
        <begin position="183"/>
        <end position="308"/>
    </location>
</feature>
<evidence type="ECO:0000256" key="15">
    <source>
        <dbReference type="PIRNR" id="PIRNR004491"/>
    </source>
</evidence>
<keyword evidence="9 15" id="KW-0418">Kinase</keyword>
<dbReference type="SUPFAM" id="SSF82114">
    <property type="entry name" value="Riboflavin kinase-like"/>
    <property type="match status" value="1"/>
</dbReference>
<dbReference type="RefSeq" id="WP_011188337.1">
    <property type="nucleotide sequence ID" value="NC_006138.1"/>
</dbReference>
<dbReference type="Gene3D" id="3.40.50.620">
    <property type="entry name" value="HUPs"/>
    <property type="match status" value="1"/>
</dbReference>
<dbReference type="EMBL" id="CR522870">
    <property type="protein sequence ID" value="CAG35823.1"/>
    <property type="molecule type" value="Genomic_DNA"/>
</dbReference>
<dbReference type="NCBIfam" id="NF004160">
    <property type="entry name" value="PRK05627.1-3"/>
    <property type="match status" value="1"/>
</dbReference>
<evidence type="ECO:0000313" key="18">
    <source>
        <dbReference type="Proteomes" id="UP000000602"/>
    </source>
</evidence>
<dbReference type="GO" id="GO:0008531">
    <property type="term" value="F:riboflavin kinase activity"/>
    <property type="evidence" value="ECO:0007669"/>
    <property type="project" value="UniProtKB-UniRule"/>
</dbReference>
<keyword evidence="18" id="KW-1185">Reference proteome</keyword>
<dbReference type="EC" id="2.7.1.26" evidence="15"/>
<evidence type="ECO:0000256" key="14">
    <source>
        <dbReference type="ARBA" id="ARBA00049494"/>
    </source>
</evidence>
<dbReference type="PANTHER" id="PTHR22749">
    <property type="entry name" value="RIBOFLAVIN KINASE/FMN ADENYLYLTRANSFERASE"/>
    <property type="match status" value="1"/>
</dbReference>